<keyword evidence="3 4" id="KW-0472">Membrane</keyword>
<feature type="transmembrane region" description="Helical" evidence="4">
    <location>
        <begin position="354"/>
        <end position="373"/>
    </location>
</feature>
<gene>
    <name evidence="6" type="ORF">PSQ39_06730</name>
</gene>
<dbReference type="EMBL" id="JAQSIO010000002">
    <property type="protein sequence ID" value="MDD0814322.1"/>
    <property type="molecule type" value="Genomic_DNA"/>
</dbReference>
<proteinExistence type="predicted"/>
<dbReference type="Pfam" id="PF07690">
    <property type="entry name" value="MFS_1"/>
    <property type="match status" value="1"/>
</dbReference>
<dbReference type="Gene3D" id="1.20.1250.20">
    <property type="entry name" value="MFS general substrate transporter like domains"/>
    <property type="match status" value="1"/>
</dbReference>
<sequence>MSPTPSTPLRLPPVWLVLLAAAGAFALTMGVRQSMGLFLSPLNTATGLGLGSISLAFACGQLCWGLTQPFAGAMADKVGAGRVLLLGVVLVTVGTVITPLMSSTLGLILAIGVLSAGGAGMAGPAVLMAATTRLIPPERRGLATGVVNAGGSFGQFVMAPVAGALSAGMGWAGAMQVMGLMVLLALPAAYVLKGSSLAPSAPAPTSSSQASAAPINTRQALGNALAHPGFRWLSLGFFVCGFHVALLATHLPGVIAACGLPAEYGGWSLAMLGLFNIVGSVLMGWAVGRWRMKSLLSAVYAARAVAIVLFLLAPKTGATALIFAAVMGLTFLSTVPPTAGLVAKFFGISHMATLFGVVMLAHQLGGFLGAWLGGKVFEVTGAYDWIWYLDIVLAVGAALAHRPIQEAPLPARTVPGAARA</sequence>
<evidence type="ECO:0000256" key="1">
    <source>
        <dbReference type="ARBA" id="ARBA00022692"/>
    </source>
</evidence>
<reference evidence="6 7" key="1">
    <citation type="submission" date="2023-02" db="EMBL/GenBank/DDBJ databases">
        <title>Bacterial whole genome sequence for Curvibacter sp. HBC28.</title>
        <authorList>
            <person name="Le V."/>
            <person name="Ko S.-R."/>
            <person name="Ahn C.-Y."/>
            <person name="Oh H.-M."/>
        </authorList>
    </citation>
    <scope>NUCLEOTIDE SEQUENCE [LARGE SCALE GENOMIC DNA]</scope>
    <source>
        <strain evidence="6 7">HBC28</strain>
    </source>
</reference>
<dbReference type="InterPro" id="IPR050327">
    <property type="entry name" value="Proton-linked_MCT"/>
</dbReference>
<keyword evidence="2 4" id="KW-1133">Transmembrane helix</keyword>
<keyword evidence="7" id="KW-1185">Reference proteome</keyword>
<comment type="caution">
    <text evidence="6">The sequence shown here is derived from an EMBL/GenBank/DDBJ whole genome shotgun (WGS) entry which is preliminary data.</text>
</comment>
<accession>A0ABT5MEJ8</accession>
<feature type="domain" description="Major facilitator superfamily (MFS) profile" evidence="5">
    <location>
        <begin position="16"/>
        <end position="408"/>
    </location>
</feature>
<evidence type="ECO:0000259" key="5">
    <source>
        <dbReference type="PROSITE" id="PS50850"/>
    </source>
</evidence>
<evidence type="ECO:0000256" key="4">
    <source>
        <dbReference type="SAM" id="Phobius"/>
    </source>
</evidence>
<keyword evidence="1 4" id="KW-0812">Transmembrane</keyword>
<dbReference type="CDD" id="cd17355">
    <property type="entry name" value="MFS_YcxA_like"/>
    <property type="match status" value="1"/>
</dbReference>
<feature type="transmembrane region" description="Helical" evidence="4">
    <location>
        <begin position="385"/>
        <end position="404"/>
    </location>
</feature>
<dbReference type="PROSITE" id="PS50850">
    <property type="entry name" value="MFS"/>
    <property type="match status" value="1"/>
</dbReference>
<dbReference type="PANTHER" id="PTHR11360:SF284">
    <property type="entry name" value="EG:103B4.3 PROTEIN-RELATED"/>
    <property type="match status" value="1"/>
</dbReference>
<feature type="transmembrane region" description="Helical" evidence="4">
    <location>
        <begin position="171"/>
        <end position="192"/>
    </location>
</feature>
<feature type="transmembrane region" description="Helical" evidence="4">
    <location>
        <begin position="107"/>
        <end position="130"/>
    </location>
</feature>
<feature type="transmembrane region" description="Helical" evidence="4">
    <location>
        <begin position="142"/>
        <end position="165"/>
    </location>
</feature>
<dbReference type="InterPro" id="IPR036259">
    <property type="entry name" value="MFS_trans_sf"/>
</dbReference>
<evidence type="ECO:0000256" key="2">
    <source>
        <dbReference type="ARBA" id="ARBA00022989"/>
    </source>
</evidence>
<feature type="transmembrane region" description="Helical" evidence="4">
    <location>
        <begin position="46"/>
        <end position="67"/>
    </location>
</feature>
<dbReference type="Proteomes" id="UP001528672">
    <property type="component" value="Unassembled WGS sequence"/>
</dbReference>
<feature type="transmembrane region" description="Helical" evidence="4">
    <location>
        <begin position="79"/>
        <end position="101"/>
    </location>
</feature>
<dbReference type="SUPFAM" id="SSF103473">
    <property type="entry name" value="MFS general substrate transporter"/>
    <property type="match status" value="1"/>
</dbReference>
<feature type="transmembrane region" description="Helical" evidence="4">
    <location>
        <begin position="232"/>
        <end position="255"/>
    </location>
</feature>
<organism evidence="6 7">
    <name type="scientific">Curvibacter microcysteis</name>
    <dbReference type="NCBI Taxonomy" id="3026419"/>
    <lineage>
        <taxon>Bacteria</taxon>
        <taxon>Pseudomonadati</taxon>
        <taxon>Pseudomonadota</taxon>
        <taxon>Betaproteobacteria</taxon>
        <taxon>Burkholderiales</taxon>
        <taxon>Comamonadaceae</taxon>
        <taxon>Curvibacter</taxon>
    </lineage>
</organism>
<protein>
    <submittedName>
        <fullName evidence="6">MFS transporter</fullName>
    </submittedName>
</protein>
<evidence type="ECO:0000313" key="6">
    <source>
        <dbReference type="EMBL" id="MDD0814322.1"/>
    </source>
</evidence>
<dbReference type="PANTHER" id="PTHR11360">
    <property type="entry name" value="MONOCARBOXYLATE TRANSPORTER"/>
    <property type="match status" value="1"/>
</dbReference>
<dbReference type="InterPro" id="IPR020846">
    <property type="entry name" value="MFS_dom"/>
</dbReference>
<dbReference type="InterPro" id="IPR011701">
    <property type="entry name" value="MFS"/>
</dbReference>
<feature type="transmembrane region" description="Helical" evidence="4">
    <location>
        <begin position="267"/>
        <end position="288"/>
    </location>
</feature>
<feature type="transmembrane region" description="Helical" evidence="4">
    <location>
        <begin position="320"/>
        <end position="342"/>
    </location>
</feature>
<evidence type="ECO:0000256" key="3">
    <source>
        <dbReference type="ARBA" id="ARBA00023136"/>
    </source>
</evidence>
<name>A0ABT5MEJ8_9BURK</name>
<dbReference type="RefSeq" id="WP_273925940.1">
    <property type="nucleotide sequence ID" value="NZ_JAQSIO010000002.1"/>
</dbReference>
<evidence type="ECO:0000313" key="7">
    <source>
        <dbReference type="Proteomes" id="UP001528672"/>
    </source>
</evidence>